<feature type="non-terminal residue" evidence="1">
    <location>
        <position position="421"/>
    </location>
</feature>
<name>A0A0A0BNR4_9CELL</name>
<proteinExistence type="predicted"/>
<comment type="caution">
    <text evidence="1">The sequence shown here is derived from an EMBL/GenBank/DDBJ whole genome shotgun (WGS) entry which is preliminary data.</text>
</comment>
<dbReference type="Proteomes" id="UP000029839">
    <property type="component" value="Unassembled WGS sequence"/>
</dbReference>
<sequence length="421" mass="43789">MTDRFGTERLRRTVLATWAEQPDRFREDANSEEDHARGGYRDRVVVELAQNAADAATRAGVPGRLLLLRVDVGDARLLVAANTGAPLDAHGVASLASLRASAKRDLPGQVGRFGVGFAAVRAVADDVALLTRSADGDGVDAVHFSLARTAEVVAAIGPLADEVRRRDGHLPALRLPFDGTGPLGDLAPVVPGAGWDTVVVLRLRDDAAARAIADQLDSVGDPLLLALPALSSVTVTGADRDRTLEDVARRWVVVSRTGEVDAALLADRPVEERDRTAWRVTWAVPRSGPAPAGSVHAPTPTDDPCTLPALLVATFPLDPSRRRVAPGRLTDVLVAAAGEAYADLAAACRAEGQDPLGVVPTGLPAGRLDAALHDSALRALRDAPVLTPADGGPPVTPRDAVVLAGPAGHDAALLAVLGPRL</sequence>
<dbReference type="RefSeq" id="WP_368731360.1">
    <property type="nucleotide sequence ID" value="NZ_AXCY01000170.1"/>
</dbReference>
<gene>
    <name evidence="1" type="ORF">N868_06840</name>
</gene>
<evidence type="ECO:0000313" key="2">
    <source>
        <dbReference type="Proteomes" id="UP000029839"/>
    </source>
</evidence>
<protein>
    <recommendedName>
        <fullName evidence="3">Molecular chaperone Hsp90</fullName>
    </recommendedName>
</protein>
<reference evidence="1 2" key="2">
    <citation type="journal article" date="2015" name="Stand. Genomic Sci.">
        <title>Draft genome sequence of Cellulomonas carbonis T26(T) and comparative analysis of six Cellulomonas genomes.</title>
        <authorList>
            <person name="Zhuang W."/>
            <person name="Zhang S."/>
            <person name="Xia X."/>
            <person name="Wang G."/>
        </authorList>
    </citation>
    <scope>NUCLEOTIDE SEQUENCE [LARGE SCALE GENOMIC DNA]</scope>
    <source>
        <strain evidence="1 2">T26</strain>
    </source>
</reference>
<dbReference type="AlphaFoldDB" id="A0A0A0BNR4"/>
<accession>A0A0A0BNR4</accession>
<dbReference type="NCBIfam" id="NF047352">
    <property type="entry name" value="P_loop_sacsin"/>
    <property type="match status" value="1"/>
</dbReference>
<dbReference type="SUPFAM" id="SSF55874">
    <property type="entry name" value="ATPase domain of HSP90 chaperone/DNA topoisomerase II/histidine kinase"/>
    <property type="match status" value="1"/>
</dbReference>
<evidence type="ECO:0008006" key="3">
    <source>
        <dbReference type="Google" id="ProtNLM"/>
    </source>
</evidence>
<evidence type="ECO:0000313" key="1">
    <source>
        <dbReference type="EMBL" id="KGM08699.1"/>
    </source>
</evidence>
<organism evidence="1 2">
    <name type="scientific">Cellulomonas carbonis T26</name>
    <dbReference type="NCBI Taxonomy" id="947969"/>
    <lineage>
        <taxon>Bacteria</taxon>
        <taxon>Bacillati</taxon>
        <taxon>Actinomycetota</taxon>
        <taxon>Actinomycetes</taxon>
        <taxon>Micrococcales</taxon>
        <taxon>Cellulomonadaceae</taxon>
        <taxon>Cellulomonas</taxon>
    </lineage>
</organism>
<keyword evidence="2" id="KW-1185">Reference proteome</keyword>
<dbReference type="EMBL" id="AXCY01000170">
    <property type="protein sequence ID" value="KGM08699.1"/>
    <property type="molecule type" value="Genomic_DNA"/>
</dbReference>
<dbReference type="InterPro" id="IPR036890">
    <property type="entry name" value="HATPase_C_sf"/>
</dbReference>
<reference evidence="1 2" key="1">
    <citation type="submission" date="2013-08" db="EMBL/GenBank/DDBJ databases">
        <title>Genome sequencing of Cellulomonas carbonis T26.</title>
        <authorList>
            <person name="Chen F."/>
            <person name="Li Y."/>
            <person name="Wang G."/>
        </authorList>
    </citation>
    <scope>NUCLEOTIDE SEQUENCE [LARGE SCALE GENOMIC DNA]</scope>
    <source>
        <strain evidence="1 2">T26</strain>
    </source>
</reference>